<accession>A0A917F108</accession>
<evidence type="ECO:0000313" key="2">
    <source>
        <dbReference type="Proteomes" id="UP000598775"/>
    </source>
</evidence>
<gene>
    <name evidence="1" type="ORF">GCM10011399_37840</name>
</gene>
<keyword evidence="2" id="KW-1185">Reference proteome</keyword>
<dbReference type="Proteomes" id="UP000598775">
    <property type="component" value="Unassembled WGS sequence"/>
</dbReference>
<comment type="caution">
    <text evidence="1">The sequence shown here is derived from an EMBL/GenBank/DDBJ whole genome shotgun (WGS) entry which is preliminary data.</text>
</comment>
<dbReference type="AlphaFoldDB" id="A0A917F108"/>
<sequence>MVWCERECSESLRIIRAALYSHPGPAAEVLEVVELDVLEPAGGQVRVRI</sequence>
<protein>
    <submittedName>
        <fullName evidence="1">Uncharacterized protein</fullName>
    </submittedName>
</protein>
<name>A0A917F108_9MICO</name>
<organism evidence="1 2">
    <name type="scientific">Subtercola lobariae</name>
    <dbReference type="NCBI Taxonomy" id="1588641"/>
    <lineage>
        <taxon>Bacteria</taxon>
        <taxon>Bacillati</taxon>
        <taxon>Actinomycetota</taxon>
        <taxon>Actinomycetes</taxon>
        <taxon>Micrococcales</taxon>
        <taxon>Microbacteriaceae</taxon>
        <taxon>Subtercola</taxon>
    </lineage>
</organism>
<reference evidence="1 2" key="1">
    <citation type="journal article" date="2014" name="Int. J. Syst. Evol. Microbiol.">
        <title>Complete genome sequence of Corynebacterium casei LMG S-19264T (=DSM 44701T), isolated from a smear-ripened cheese.</title>
        <authorList>
            <consortium name="US DOE Joint Genome Institute (JGI-PGF)"/>
            <person name="Walter F."/>
            <person name="Albersmeier A."/>
            <person name="Kalinowski J."/>
            <person name="Ruckert C."/>
        </authorList>
    </citation>
    <scope>NUCLEOTIDE SEQUENCE [LARGE SCALE GENOMIC DNA]</scope>
    <source>
        <strain evidence="1 2">CGMCC 1.12976</strain>
    </source>
</reference>
<proteinExistence type="predicted"/>
<evidence type="ECO:0000313" key="1">
    <source>
        <dbReference type="EMBL" id="GGF41598.1"/>
    </source>
</evidence>
<dbReference type="EMBL" id="BMGP01000010">
    <property type="protein sequence ID" value="GGF41598.1"/>
    <property type="molecule type" value="Genomic_DNA"/>
</dbReference>